<dbReference type="PROSITE" id="PS51257">
    <property type="entry name" value="PROKAR_LIPOPROTEIN"/>
    <property type="match status" value="1"/>
</dbReference>
<feature type="chain" id="PRO_5045573460" evidence="1">
    <location>
        <begin position="27"/>
        <end position="114"/>
    </location>
</feature>
<comment type="caution">
    <text evidence="2">The sequence shown here is derived from an EMBL/GenBank/DDBJ whole genome shotgun (WGS) entry which is preliminary data.</text>
</comment>
<dbReference type="Proteomes" id="UP001595748">
    <property type="component" value="Unassembled WGS sequence"/>
</dbReference>
<dbReference type="EMBL" id="JBHRZF010000025">
    <property type="protein sequence ID" value="MFC3859630.1"/>
    <property type="molecule type" value="Genomic_DNA"/>
</dbReference>
<evidence type="ECO:0000256" key="1">
    <source>
        <dbReference type="SAM" id="SignalP"/>
    </source>
</evidence>
<name>A0ABV8A5T1_9DEIO</name>
<organism evidence="2 3">
    <name type="scientific">Deinococcus antarcticus</name>
    <dbReference type="NCBI Taxonomy" id="1298767"/>
    <lineage>
        <taxon>Bacteria</taxon>
        <taxon>Thermotogati</taxon>
        <taxon>Deinococcota</taxon>
        <taxon>Deinococci</taxon>
        <taxon>Deinococcales</taxon>
        <taxon>Deinococcaceae</taxon>
        <taxon>Deinococcus</taxon>
    </lineage>
</organism>
<proteinExistence type="predicted"/>
<accession>A0ABV8A5T1</accession>
<feature type="signal peptide" evidence="1">
    <location>
        <begin position="1"/>
        <end position="26"/>
    </location>
</feature>
<keyword evidence="3" id="KW-1185">Reference proteome</keyword>
<evidence type="ECO:0000313" key="3">
    <source>
        <dbReference type="Proteomes" id="UP001595748"/>
    </source>
</evidence>
<dbReference type="RefSeq" id="WP_380075792.1">
    <property type="nucleotide sequence ID" value="NZ_JBHRZF010000025.1"/>
</dbReference>
<evidence type="ECO:0000313" key="2">
    <source>
        <dbReference type="EMBL" id="MFC3859630.1"/>
    </source>
</evidence>
<reference evidence="3" key="1">
    <citation type="journal article" date="2019" name="Int. J. Syst. Evol. Microbiol.">
        <title>The Global Catalogue of Microorganisms (GCM) 10K type strain sequencing project: providing services to taxonomists for standard genome sequencing and annotation.</title>
        <authorList>
            <consortium name="The Broad Institute Genomics Platform"/>
            <consortium name="The Broad Institute Genome Sequencing Center for Infectious Disease"/>
            <person name="Wu L."/>
            <person name="Ma J."/>
        </authorList>
    </citation>
    <scope>NUCLEOTIDE SEQUENCE [LARGE SCALE GENOMIC DNA]</scope>
    <source>
        <strain evidence="3">CCTCC AB 2013263</strain>
    </source>
</reference>
<sequence length="114" mass="11834">MTLKNLTRRKLHIAGAAFALSAGLVACGNNNDTSTTINDGRYAVTIELSGVSGKQDIVVTAADGTKGTYTLQSGSILRLAPGTYTISAPTVGDKTPAPQTITVTNTAQTVKFQY</sequence>
<gene>
    <name evidence="2" type="ORF">ACFOPQ_02475</name>
</gene>
<protein>
    <submittedName>
        <fullName evidence="2">Uncharacterized protein</fullName>
    </submittedName>
</protein>
<keyword evidence="1" id="KW-0732">Signal</keyword>